<accession>A0A2T5C123</accession>
<gene>
    <name evidence="1" type="ORF">C8N47_10924</name>
</gene>
<proteinExistence type="predicted"/>
<name>A0A2T5C123_9BACT</name>
<reference evidence="1 2" key="1">
    <citation type="submission" date="2018-04" db="EMBL/GenBank/DDBJ databases">
        <title>Genomic Encyclopedia of Archaeal and Bacterial Type Strains, Phase II (KMG-II): from individual species to whole genera.</title>
        <authorList>
            <person name="Goeker M."/>
        </authorList>
    </citation>
    <scope>NUCLEOTIDE SEQUENCE [LARGE SCALE GENOMIC DNA]</scope>
    <source>
        <strain evidence="1 2">DSM 28823</strain>
    </source>
</reference>
<protein>
    <submittedName>
        <fullName evidence="1">Uncharacterized protein</fullName>
    </submittedName>
</protein>
<evidence type="ECO:0000313" key="2">
    <source>
        <dbReference type="Proteomes" id="UP000243525"/>
    </source>
</evidence>
<sequence>MNEYAKVILPKVSFSKELFRKELAKCIRWAEKPEELDDLTQWCFRNFAEVHPEILNEVFTHNAA</sequence>
<keyword evidence="2" id="KW-1185">Reference proteome</keyword>
<dbReference type="EMBL" id="QAAD01000009">
    <property type="protein sequence ID" value="PTN08290.1"/>
    <property type="molecule type" value="Genomic_DNA"/>
</dbReference>
<dbReference type="RefSeq" id="WP_107822438.1">
    <property type="nucleotide sequence ID" value="NZ_QAAD01000009.1"/>
</dbReference>
<dbReference type="OrthoDB" id="840060at2"/>
<dbReference type="AlphaFoldDB" id="A0A2T5C123"/>
<comment type="caution">
    <text evidence="1">The sequence shown here is derived from an EMBL/GenBank/DDBJ whole genome shotgun (WGS) entry which is preliminary data.</text>
</comment>
<dbReference type="Proteomes" id="UP000243525">
    <property type="component" value="Unassembled WGS sequence"/>
</dbReference>
<organism evidence="1 2">
    <name type="scientific">Mangrovibacterium marinum</name>
    <dbReference type="NCBI Taxonomy" id="1639118"/>
    <lineage>
        <taxon>Bacteria</taxon>
        <taxon>Pseudomonadati</taxon>
        <taxon>Bacteroidota</taxon>
        <taxon>Bacteroidia</taxon>
        <taxon>Marinilabiliales</taxon>
        <taxon>Prolixibacteraceae</taxon>
        <taxon>Mangrovibacterium</taxon>
    </lineage>
</organism>
<evidence type="ECO:0000313" key="1">
    <source>
        <dbReference type="EMBL" id="PTN08290.1"/>
    </source>
</evidence>